<comment type="subunit">
    <text evidence="2">Heterodimer of SbcC and SbcD.</text>
</comment>
<dbReference type="Pfam" id="PF13558">
    <property type="entry name" value="SbcC_Walker_B"/>
    <property type="match status" value="1"/>
</dbReference>
<feature type="domain" description="Rad50/SbcC-type AAA" evidence="6">
    <location>
        <begin position="5"/>
        <end position="210"/>
    </location>
</feature>
<evidence type="ECO:0000256" key="5">
    <source>
        <dbReference type="SAM" id="MobiDB-lite"/>
    </source>
</evidence>
<sequence length="1032" mass="114303">MRIHRLKLQAYGPFPGTVDLDFEELNRTGIFLLNGPTGSGKSSILDAICFALYGVTSLGRPDLKSHFAPAERAPRVELDCTVGQTRLHIERSPKWERPKKRGSGTITEQASVLVQRQSRDNPGVWEDKATRNDEAGTYITSLLGLTREQFTQVMLLPQGQFARFLNARSTEREDLLKKLFPTQTFERIQEILQEKAREAAARAEQAEARLLRLEDAARAAAARVEADLPVEQGEEAADGEPAFDVWITSARQQVGEAQQLQQKKRSQTLAALEKARAAYQQLQNLVKSWQTYESLTRQLAELEEKKPENTARAKILAEARAAAPVIPAQRGLKRALADLETVQDALAKQRKRLTEQVVHHPLAESESLESQVLETLSRLTASGDATDSDSREAALDQLSSAQQKLRELISQTGQLETEKKALQELDRELDKLGSAQKASASALADLSEQAEQLKDQRSQLQQELSPLELHQQELTAAQQKLDHSRQLHRVEEELARASRRASETEKTRLEATHHSEALQRTRYAQAALFLASELEPAAPCPVCGSIEHPAPAQGETGQELVEAQQVDDALAARDRAETAARQAQEKVTSLAAQAEALRAQGAQDVEVAQAQLETARTNLAAAEQSHRRLAELQARSEKIAEQISQQTQQDQRLEVQQATLGDRRREAGLRVEKLEDAVLPHLRPEADFSRREKLLRAAAETLQAVQQSERDLTHAVRAQERSQQELDRALEESGIESLEQAQENFRSREDIAWLEETIHAFETALTKTQTQLEEDALLDIRDRQEAGEKPPTDEALATARQALNAQEEARDALTASLTRLAGAAEELSEISATYTRHSARFAGEVEEYRMRKALADQAAGNSGDNTLAMSLTTYVLAAQLEEVTRAATGHLETMTHGRYQLRYTDEKQNRGKSGLGIAVHDTWHATNRLPATLSGGETFMASLALALGLADVVQARNGGIEIDTLFVDEGFGSLDDSTLEEVMSTLDALRERGRVIGLISHVSELKNRIPHHVQIRTSPEGSFLDPAPHRAD</sequence>
<feature type="coiled-coil region" evidence="4">
    <location>
        <begin position="566"/>
        <end position="649"/>
    </location>
</feature>
<comment type="similarity">
    <text evidence="1">Belongs to the SMC family. SbcC subfamily.</text>
</comment>
<evidence type="ECO:0000256" key="3">
    <source>
        <dbReference type="ARBA" id="ARBA00013368"/>
    </source>
</evidence>
<feature type="region of interest" description="Disordered" evidence="5">
    <location>
        <begin position="495"/>
        <end position="515"/>
    </location>
</feature>
<evidence type="ECO:0000256" key="4">
    <source>
        <dbReference type="SAM" id="Coils"/>
    </source>
</evidence>
<organism evidence="7 8">
    <name type="scientific">Rothia aerolata</name>
    <dbReference type="NCBI Taxonomy" id="1812262"/>
    <lineage>
        <taxon>Bacteria</taxon>
        <taxon>Bacillati</taxon>
        <taxon>Actinomycetota</taxon>
        <taxon>Actinomycetes</taxon>
        <taxon>Micrococcales</taxon>
        <taxon>Micrococcaceae</taxon>
        <taxon>Rothia</taxon>
    </lineage>
</organism>
<dbReference type="Gene3D" id="3.40.50.300">
    <property type="entry name" value="P-loop containing nucleotide triphosphate hydrolases"/>
    <property type="match status" value="2"/>
</dbReference>
<dbReference type="GO" id="GO:0016887">
    <property type="term" value="F:ATP hydrolysis activity"/>
    <property type="evidence" value="ECO:0007669"/>
    <property type="project" value="InterPro"/>
</dbReference>
<evidence type="ECO:0000259" key="6">
    <source>
        <dbReference type="Pfam" id="PF13476"/>
    </source>
</evidence>
<protein>
    <recommendedName>
        <fullName evidence="3">Nuclease SbcCD subunit C</fullName>
    </recommendedName>
</protein>
<feature type="coiled-coil region" evidence="4">
    <location>
        <begin position="265"/>
        <end position="356"/>
    </location>
</feature>
<comment type="caution">
    <text evidence="7">The sequence shown here is derived from an EMBL/GenBank/DDBJ whole genome shotgun (WGS) entry which is preliminary data.</text>
</comment>
<dbReference type="AlphaFoldDB" id="A0A917IPW2"/>
<dbReference type="InterPro" id="IPR027417">
    <property type="entry name" value="P-loop_NTPase"/>
</dbReference>
<dbReference type="SUPFAM" id="SSF52540">
    <property type="entry name" value="P-loop containing nucleoside triphosphate hydrolases"/>
    <property type="match status" value="2"/>
</dbReference>
<dbReference type="PANTHER" id="PTHR32114:SF2">
    <property type="entry name" value="ABC TRANSPORTER ABCH.3"/>
    <property type="match status" value="1"/>
</dbReference>
<evidence type="ECO:0000256" key="2">
    <source>
        <dbReference type="ARBA" id="ARBA00011322"/>
    </source>
</evidence>
<dbReference type="EMBL" id="BMDC01000001">
    <property type="protein sequence ID" value="GGH59027.1"/>
    <property type="molecule type" value="Genomic_DNA"/>
</dbReference>
<dbReference type="PANTHER" id="PTHR32114">
    <property type="entry name" value="ABC TRANSPORTER ABCH.3"/>
    <property type="match status" value="1"/>
</dbReference>
<reference evidence="7 8" key="1">
    <citation type="journal article" date="2014" name="Int. J. Syst. Evol. Microbiol.">
        <title>Complete genome sequence of Corynebacterium casei LMG S-19264T (=DSM 44701T), isolated from a smear-ripened cheese.</title>
        <authorList>
            <consortium name="US DOE Joint Genome Institute (JGI-PGF)"/>
            <person name="Walter F."/>
            <person name="Albersmeier A."/>
            <person name="Kalinowski J."/>
            <person name="Ruckert C."/>
        </authorList>
    </citation>
    <scope>NUCLEOTIDE SEQUENCE [LARGE SCALE GENOMIC DNA]</scope>
    <source>
        <strain evidence="7 8">CCM 8669</strain>
    </source>
</reference>
<evidence type="ECO:0000256" key="1">
    <source>
        <dbReference type="ARBA" id="ARBA00006930"/>
    </source>
</evidence>
<dbReference type="Pfam" id="PF13476">
    <property type="entry name" value="AAA_23"/>
    <property type="match status" value="1"/>
</dbReference>
<dbReference type="Proteomes" id="UP000600171">
    <property type="component" value="Unassembled WGS sequence"/>
</dbReference>
<keyword evidence="4" id="KW-0175">Coiled coil</keyword>
<dbReference type="InterPro" id="IPR038729">
    <property type="entry name" value="Rad50/SbcC_AAA"/>
</dbReference>
<gene>
    <name evidence="7" type="primary">sbcC</name>
    <name evidence="7" type="ORF">GCM10007359_05810</name>
</gene>
<dbReference type="GO" id="GO:0006302">
    <property type="term" value="P:double-strand break repair"/>
    <property type="evidence" value="ECO:0007669"/>
    <property type="project" value="InterPro"/>
</dbReference>
<evidence type="ECO:0000313" key="8">
    <source>
        <dbReference type="Proteomes" id="UP000600171"/>
    </source>
</evidence>
<dbReference type="RefSeq" id="WP_188358816.1">
    <property type="nucleotide sequence ID" value="NZ_BMDC01000001.1"/>
</dbReference>
<proteinExistence type="inferred from homology"/>
<accession>A0A917IPW2</accession>
<keyword evidence="8" id="KW-1185">Reference proteome</keyword>
<name>A0A917IPW2_9MICC</name>
<feature type="coiled-coil region" evidence="4">
    <location>
        <begin position="189"/>
        <end position="223"/>
    </location>
</feature>
<evidence type="ECO:0000313" key="7">
    <source>
        <dbReference type="EMBL" id="GGH59027.1"/>
    </source>
</evidence>